<feature type="domain" description="Methyl-accepting transducer" evidence="13">
    <location>
        <begin position="689"/>
        <end position="925"/>
    </location>
</feature>
<keyword evidence="4 12" id="KW-0812">Transmembrane</keyword>
<evidence type="ECO:0000256" key="4">
    <source>
        <dbReference type="ARBA" id="ARBA00022692"/>
    </source>
</evidence>
<comment type="subcellular location">
    <subcellularLocation>
        <location evidence="1">Cell membrane</location>
        <topology evidence="1">Multi-pass membrane protein</topology>
    </subcellularLocation>
</comment>
<organism evidence="16 17">
    <name type="scientific">Candidatus Magnetoglobus multicellularis str. Araruama</name>
    <dbReference type="NCBI Taxonomy" id="890399"/>
    <lineage>
        <taxon>Bacteria</taxon>
        <taxon>Pseudomonadati</taxon>
        <taxon>Thermodesulfobacteriota</taxon>
        <taxon>Desulfobacteria</taxon>
        <taxon>Desulfobacterales</taxon>
        <taxon>Desulfobacteraceae</taxon>
        <taxon>Candidatus Magnetoglobus</taxon>
    </lineage>
</organism>
<dbReference type="Pfam" id="PF08448">
    <property type="entry name" value="PAS_4"/>
    <property type="match status" value="1"/>
</dbReference>
<feature type="coiled-coil region" evidence="10">
    <location>
        <begin position="924"/>
        <end position="958"/>
    </location>
</feature>
<dbReference type="SMART" id="SM00304">
    <property type="entry name" value="HAMP"/>
    <property type="match status" value="3"/>
</dbReference>
<dbReference type="SUPFAM" id="SSF55785">
    <property type="entry name" value="PYP-like sensor domain (PAS domain)"/>
    <property type="match status" value="1"/>
</dbReference>
<keyword evidence="2" id="KW-1003">Cell membrane</keyword>
<dbReference type="Gene3D" id="1.20.120.1530">
    <property type="match status" value="2"/>
</dbReference>
<evidence type="ECO:0000256" key="9">
    <source>
        <dbReference type="PROSITE-ProRule" id="PRU00284"/>
    </source>
</evidence>
<dbReference type="Pfam" id="PF02743">
    <property type="entry name" value="dCache_1"/>
    <property type="match status" value="1"/>
</dbReference>
<dbReference type="SMART" id="SM00283">
    <property type="entry name" value="MA"/>
    <property type="match status" value="1"/>
</dbReference>
<reference evidence="17" key="1">
    <citation type="submission" date="2012-11" db="EMBL/GenBank/DDBJ databases">
        <authorList>
            <person name="Lucero-Rivera Y.E."/>
            <person name="Tovar-Ramirez D."/>
        </authorList>
    </citation>
    <scope>NUCLEOTIDE SEQUENCE [LARGE SCALE GENOMIC DNA]</scope>
    <source>
        <strain evidence="17">Araruama</strain>
    </source>
</reference>
<dbReference type="Pfam" id="PF00672">
    <property type="entry name" value="HAMP"/>
    <property type="match status" value="1"/>
</dbReference>
<dbReference type="Gene3D" id="3.30.450.20">
    <property type="entry name" value="PAS domain"/>
    <property type="match status" value="1"/>
</dbReference>
<sequence>MISYQNIKTGPKLIVLFLCIGVLPLIFIAGWTSKQSSKALTDQIFKELEAIRDIKKQEINEYFHERKNDLAILHDIVQTFIPKFKNIQASSDLKNGLTDKDKEFFEHFTRQFGFYDLFLIHPKGQIFYTVEKESDYGTDIINGIYSKTGLGQAVQKAIKSGELQFVDFMPYAPSNGAPASFIAKPLISNNRVDLVVALQISIDSINTIMQNRSGMGNTGETYLVGPDGLMRSDSYLDPVNHSVKASFANPKQGSVDTLAFRNVMAGKTGTQILQDYNNNPVLSAFAPLNVFGIQWALIAEIDVKEAFNPILSMQTVIWVFVAGMVIAIILVALFFARTITSPIKDIVEFIEAIRNGTQSKLNMTRKDEIGIMADGLNEMVEEQKRLIDNLENLPWPIMEIDTNYTIQYINKAGRNILNRASEDILGKKCYHLFKTPHCQSQNCQSKLAMETDRENTADTILDPKNIDIPIRYTSSPIKNITGETIGALECFADISGERNINNEIVKIIQAVDAGKLDIRGDSDKFSGSYAELVTNANNIVDAFTRPLMVAASTVDRISRGDIPEKITETYHGDFNTLKNNLNGCIDAINALVEDAKMLSEAGVKGVLNTRADVSRHHGDFQKIIQGVNDTLDAIIGPLNIAVSYVKSIAEGKIPPIIEKTFAGDFESFKISLNQLGDSLREMLGSINETVSNLSSATSQIMSATTEQAATSSEQTASVSETTSTVQEVRQTAEQTADRGRLVSDMVKEATSVADEGLHAIESNMSGMNSIKDQVAAIAETILSLSEQTQQIGEIIATVNDIADQSNLLALNAAIEAARAGEAGKGFSVVAGEVRNLAEQSRQATSQVKDILGEIQKSSNTAVMVTEEGTKRAEAGVQLTQKTGEAIEGIRERIQHAAQAADQIAVSTNEQLTGMDQIVTAMETINQAAAQADAGTRQVEEAAKNLSDLAGKLQDMMQKYHH</sequence>
<dbReference type="PROSITE" id="PS50111">
    <property type="entry name" value="CHEMOTAXIS_TRANSDUC_2"/>
    <property type="match status" value="1"/>
</dbReference>
<feature type="domain" description="HAMP" evidence="15">
    <location>
        <begin position="337"/>
        <end position="388"/>
    </location>
</feature>
<dbReference type="Gene3D" id="6.10.340.10">
    <property type="match status" value="1"/>
</dbReference>
<dbReference type="InterPro" id="IPR033479">
    <property type="entry name" value="dCache_1"/>
</dbReference>
<dbReference type="SUPFAM" id="SSF58104">
    <property type="entry name" value="Methyl-accepting chemotaxis protein (MCP) signaling domain"/>
    <property type="match status" value="1"/>
</dbReference>
<evidence type="ECO:0000259" key="15">
    <source>
        <dbReference type="PROSITE" id="PS50885"/>
    </source>
</evidence>
<dbReference type="FunFam" id="1.10.287.950:FF:000001">
    <property type="entry name" value="Methyl-accepting chemotaxis sensory transducer"/>
    <property type="match status" value="1"/>
</dbReference>
<dbReference type="Pfam" id="PF00015">
    <property type="entry name" value="MCPsignal"/>
    <property type="match status" value="1"/>
</dbReference>
<evidence type="ECO:0000256" key="7">
    <source>
        <dbReference type="ARBA" id="ARBA00023224"/>
    </source>
</evidence>
<evidence type="ECO:0000256" key="1">
    <source>
        <dbReference type="ARBA" id="ARBA00004651"/>
    </source>
</evidence>
<evidence type="ECO:0000256" key="11">
    <source>
        <dbReference type="SAM" id="MobiDB-lite"/>
    </source>
</evidence>
<evidence type="ECO:0000256" key="5">
    <source>
        <dbReference type="ARBA" id="ARBA00022989"/>
    </source>
</evidence>
<evidence type="ECO:0000256" key="3">
    <source>
        <dbReference type="ARBA" id="ARBA00022500"/>
    </source>
</evidence>
<dbReference type="CDD" id="cd11386">
    <property type="entry name" value="MCP_signal"/>
    <property type="match status" value="1"/>
</dbReference>
<feature type="transmembrane region" description="Helical" evidence="12">
    <location>
        <begin position="316"/>
        <end position="336"/>
    </location>
</feature>
<evidence type="ECO:0000259" key="14">
    <source>
        <dbReference type="PROSITE" id="PS50112"/>
    </source>
</evidence>
<dbReference type="InterPro" id="IPR003660">
    <property type="entry name" value="HAMP_dom"/>
</dbReference>
<dbReference type="Gene3D" id="1.10.287.950">
    <property type="entry name" value="Methyl-accepting chemotaxis protein"/>
    <property type="match status" value="1"/>
</dbReference>
<feature type="region of interest" description="Disordered" evidence="11">
    <location>
        <begin position="704"/>
        <end position="737"/>
    </location>
</feature>
<dbReference type="PROSITE" id="PS50885">
    <property type="entry name" value="HAMP"/>
    <property type="match status" value="2"/>
</dbReference>
<dbReference type="CDD" id="cd06225">
    <property type="entry name" value="HAMP"/>
    <property type="match status" value="1"/>
</dbReference>
<keyword evidence="10" id="KW-0175">Coiled coil</keyword>
<feature type="transmembrane region" description="Helical" evidence="12">
    <location>
        <begin position="12"/>
        <end position="31"/>
    </location>
</feature>
<dbReference type="InterPro" id="IPR013656">
    <property type="entry name" value="PAS_4"/>
</dbReference>
<dbReference type="Pfam" id="PF18947">
    <property type="entry name" value="HAMP_2"/>
    <property type="match status" value="2"/>
</dbReference>
<dbReference type="PROSITE" id="PS50112">
    <property type="entry name" value="PAS"/>
    <property type="match status" value="1"/>
</dbReference>
<keyword evidence="3" id="KW-0145">Chemotaxis</keyword>
<dbReference type="GO" id="GO:0006935">
    <property type="term" value="P:chemotaxis"/>
    <property type="evidence" value="ECO:0007669"/>
    <property type="project" value="UniProtKB-KW"/>
</dbReference>
<feature type="compositionally biased region" description="Polar residues" evidence="11">
    <location>
        <begin position="704"/>
        <end position="734"/>
    </location>
</feature>
<dbReference type="CDD" id="cd00130">
    <property type="entry name" value="PAS"/>
    <property type="match status" value="1"/>
</dbReference>
<comment type="similarity">
    <text evidence="8">Belongs to the methyl-accepting chemotaxis (MCP) protein family.</text>
</comment>
<evidence type="ECO:0000313" key="17">
    <source>
        <dbReference type="Proteomes" id="UP000189670"/>
    </source>
</evidence>
<dbReference type="InterPro" id="IPR004089">
    <property type="entry name" value="MCPsignal_dom"/>
</dbReference>
<protein>
    <submittedName>
        <fullName evidence="16">Methyl-accepting chemotaxis sensory transducer</fullName>
    </submittedName>
</protein>
<dbReference type="PANTHER" id="PTHR32089:SF112">
    <property type="entry name" value="LYSOZYME-LIKE PROTEIN-RELATED"/>
    <property type="match status" value="1"/>
</dbReference>
<accession>A0A1V1PGR3</accession>
<evidence type="ECO:0000313" key="16">
    <source>
        <dbReference type="EMBL" id="ETR74089.1"/>
    </source>
</evidence>
<dbReference type="GO" id="GO:0007165">
    <property type="term" value="P:signal transduction"/>
    <property type="evidence" value="ECO:0007669"/>
    <property type="project" value="UniProtKB-KW"/>
</dbReference>
<evidence type="ECO:0000256" key="12">
    <source>
        <dbReference type="SAM" id="Phobius"/>
    </source>
</evidence>
<dbReference type="GO" id="GO:0005886">
    <property type="term" value="C:plasma membrane"/>
    <property type="evidence" value="ECO:0007669"/>
    <property type="project" value="UniProtKB-SubCell"/>
</dbReference>
<dbReference type="SUPFAM" id="SSF158472">
    <property type="entry name" value="HAMP domain-like"/>
    <property type="match status" value="1"/>
</dbReference>
<keyword evidence="5 12" id="KW-1133">Transmembrane helix</keyword>
<dbReference type="InterPro" id="IPR035965">
    <property type="entry name" value="PAS-like_dom_sf"/>
</dbReference>
<dbReference type="EMBL" id="ATBP01000021">
    <property type="protein sequence ID" value="ETR74089.1"/>
    <property type="molecule type" value="Genomic_DNA"/>
</dbReference>
<dbReference type="AlphaFoldDB" id="A0A1V1PGR3"/>
<evidence type="ECO:0000256" key="8">
    <source>
        <dbReference type="ARBA" id="ARBA00029447"/>
    </source>
</evidence>
<dbReference type="Proteomes" id="UP000189670">
    <property type="component" value="Unassembled WGS sequence"/>
</dbReference>
<evidence type="ECO:0000256" key="6">
    <source>
        <dbReference type="ARBA" id="ARBA00023136"/>
    </source>
</evidence>
<evidence type="ECO:0000256" key="2">
    <source>
        <dbReference type="ARBA" id="ARBA00022475"/>
    </source>
</evidence>
<feature type="domain" description="HAMP" evidence="15">
    <location>
        <begin position="541"/>
        <end position="593"/>
    </location>
</feature>
<dbReference type="PANTHER" id="PTHR32089">
    <property type="entry name" value="METHYL-ACCEPTING CHEMOTAXIS PROTEIN MCPB"/>
    <property type="match status" value="1"/>
</dbReference>
<keyword evidence="7 9" id="KW-0807">Transducer</keyword>
<keyword evidence="6 12" id="KW-0472">Membrane</keyword>
<gene>
    <name evidence="16" type="ORF">OMM_00447</name>
</gene>
<evidence type="ECO:0000259" key="13">
    <source>
        <dbReference type="PROSITE" id="PS50111"/>
    </source>
</evidence>
<dbReference type="CDD" id="cd18774">
    <property type="entry name" value="PDC2_HK_sensor"/>
    <property type="match status" value="1"/>
</dbReference>
<feature type="domain" description="PAS" evidence="14">
    <location>
        <begin position="382"/>
        <end position="427"/>
    </location>
</feature>
<evidence type="ECO:0000256" key="10">
    <source>
        <dbReference type="SAM" id="Coils"/>
    </source>
</evidence>
<proteinExistence type="inferred from homology"/>
<name>A0A1V1PGR3_9BACT</name>
<dbReference type="InterPro" id="IPR000014">
    <property type="entry name" value="PAS"/>
</dbReference>
<comment type="caution">
    <text evidence="16">The sequence shown here is derived from an EMBL/GenBank/DDBJ whole genome shotgun (WGS) entry which is preliminary data.</text>
</comment>